<gene>
    <name evidence="1" type="ORF">ENU31_04990</name>
</gene>
<organism evidence="1">
    <name type="scientific">Ignisphaera aggregans</name>
    <dbReference type="NCBI Taxonomy" id="334771"/>
    <lineage>
        <taxon>Archaea</taxon>
        <taxon>Thermoproteota</taxon>
        <taxon>Thermoprotei</taxon>
        <taxon>Desulfurococcales</taxon>
        <taxon>Desulfurococcaceae</taxon>
        <taxon>Ignisphaera</taxon>
    </lineage>
</organism>
<name>A0A7C4D410_9CREN</name>
<dbReference type="EMBL" id="DTCA01000155">
    <property type="protein sequence ID" value="HGM07744.1"/>
    <property type="molecule type" value="Genomic_DNA"/>
</dbReference>
<accession>A0A7C4D410</accession>
<sequence length="190" mass="21713">MPRRRMVPISEEIIDEAIKIGERIGIPYLVLVEKILSSVLRIMQHKGNILDVLSMVDALDDIKRLGGILFPASMVNRSLIDFKNESFQLLCNEYIKMCTWFGELSRIKRSATVNEFKSVLALWLPIASIDVSHNNNDYKFVIGFLGYSPEVVSLARCIIEGLIRGYNLNMTEIIVKDFFIVIKVRGFVEE</sequence>
<dbReference type="AlphaFoldDB" id="A0A7C4D410"/>
<reference evidence="1" key="1">
    <citation type="journal article" date="2020" name="mSystems">
        <title>Genome- and Community-Level Interaction Insights into Carbon Utilization and Element Cycling Functions of Hydrothermarchaeota in Hydrothermal Sediment.</title>
        <authorList>
            <person name="Zhou Z."/>
            <person name="Liu Y."/>
            <person name="Xu W."/>
            <person name="Pan J."/>
            <person name="Luo Z.H."/>
            <person name="Li M."/>
        </authorList>
    </citation>
    <scope>NUCLEOTIDE SEQUENCE [LARGE SCALE GENOMIC DNA]</scope>
    <source>
        <strain evidence="1">SpSt-658</strain>
    </source>
</reference>
<evidence type="ECO:0000313" key="1">
    <source>
        <dbReference type="EMBL" id="HGM07744.1"/>
    </source>
</evidence>
<protein>
    <submittedName>
        <fullName evidence="1">Uncharacterized protein</fullName>
    </submittedName>
</protein>
<proteinExistence type="predicted"/>
<comment type="caution">
    <text evidence="1">The sequence shown here is derived from an EMBL/GenBank/DDBJ whole genome shotgun (WGS) entry which is preliminary data.</text>
</comment>